<keyword evidence="2" id="KW-1185">Reference proteome</keyword>
<dbReference type="AlphaFoldDB" id="A0A550C6H1"/>
<dbReference type="EMBL" id="VDMD01000022">
    <property type="protein sequence ID" value="TRM60397.1"/>
    <property type="molecule type" value="Genomic_DNA"/>
</dbReference>
<gene>
    <name evidence="1" type="ORF">BD626DRAFT_505235</name>
</gene>
<name>A0A550C6H1_9AGAR</name>
<accession>A0A550C6H1</accession>
<comment type="caution">
    <text evidence="1">The sequence shown here is derived from an EMBL/GenBank/DDBJ whole genome shotgun (WGS) entry which is preliminary data.</text>
</comment>
<dbReference type="STRING" id="97359.A0A550C6H1"/>
<dbReference type="Proteomes" id="UP000320762">
    <property type="component" value="Unassembled WGS sequence"/>
</dbReference>
<evidence type="ECO:0000313" key="1">
    <source>
        <dbReference type="EMBL" id="TRM60397.1"/>
    </source>
</evidence>
<proteinExistence type="predicted"/>
<sequence length="524" mass="58995">MSQLNDRATLPLIGSATTPPCIDRVPTEILDQILLDVCIDEPLFLPLRHVRGRPFQSCPAMLVSSVCCQWRSIALANTALWTPPTINVDLEGCEGILHREDSGPYSAVHFEQTPKQRRYIALLQCYFRRSGSTPLDMLISGSMDNEEHWEESVGAVVRTIASTTSRWKCCELPRYIADWLSVTRQSVHIEYEFSEFRTTFFSNAPRLHSWQGPIDNSLSEKTVLPWHQLTRLIVSNSTYIEFFMRLVPHLRQLTELNIVLREARGDGGPMPMPAQRGSAAGVLPLLNSATLYMDSPRVLTRILATWTTPSLSYVKLVGTGFTPEGLWDEAGGHMRLERWPMEEFEGWWQRSRCALQRLTLSSFEMPKDDVGAIMVRVPGVVDFSIDERAIAGAADDQQRLSSVDDDLLRRLTANAGAEAELLPNLKRLTIMGALCFDYALLVDMVRSRVNPPVGRVKHSQLGQVTTTLEYLKLYVDDESKADVDDATEAQLFEILGEDGFHCERGGHLMGRRMAALMHSDDELM</sequence>
<evidence type="ECO:0008006" key="3">
    <source>
        <dbReference type="Google" id="ProtNLM"/>
    </source>
</evidence>
<organism evidence="1 2">
    <name type="scientific">Schizophyllum amplum</name>
    <dbReference type="NCBI Taxonomy" id="97359"/>
    <lineage>
        <taxon>Eukaryota</taxon>
        <taxon>Fungi</taxon>
        <taxon>Dikarya</taxon>
        <taxon>Basidiomycota</taxon>
        <taxon>Agaricomycotina</taxon>
        <taxon>Agaricomycetes</taxon>
        <taxon>Agaricomycetidae</taxon>
        <taxon>Agaricales</taxon>
        <taxon>Schizophyllaceae</taxon>
        <taxon>Schizophyllum</taxon>
    </lineage>
</organism>
<evidence type="ECO:0000313" key="2">
    <source>
        <dbReference type="Proteomes" id="UP000320762"/>
    </source>
</evidence>
<dbReference type="OrthoDB" id="2269034at2759"/>
<protein>
    <recommendedName>
        <fullName evidence="3">F-box domain-containing protein</fullName>
    </recommendedName>
</protein>
<reference evidence="1 2" key="1">
    <citation type="journal article" date="2019" name="New Phytol.">
        <title>Comparative genomics reveals unique wood-decay strategies and fruiting body development in the Schizophyllaceae.</title>
        <authorList>
            <person name="Almasi E."/>
            <person name="Sahu N."/>
            <person name="Krizsan K."/>
            <person name="Balint B."/>
            <person name="Kovacs G.M."/>
            <person name="Kiss B."/>
            <person name="Cseklye J."/>
            <person name="Drula E."/>
            <person name="Henrissat B."/>
            <person name="Nagy I."/>
            <person name="Chovatia M."/>
            <person name="Adam C."/>
            <person name="LaButti K."/>
            <person name="Lipzen A."/>
            <person name="Riley R."/>
            <person name="Grigoriev I.V."/>
            <person name="Nagy L.G."/>
        </authorList>
    </citation>
    <scope>NUCLEOTIDE SEQUENCE [LARGE SCALE GENOMIC DNA]</scope>
    <source>
        <strain evidence="1 2">NL-1724</strain>
    </source>
</reference>